<reference evidence="4" key="1">
    <citation type="journal article" date="2019" name="Int. J. Syst. Evol. Microbiol.">
        <title>The Global Catalogue of Microorganisms (GCM) 10K type strain sequencing project: providing services to taxonomists for standard genome sequencing and annotation.</title>
        <authorList>
            <consortium name="The Broad Institute Genomics Platform"/>
            <consortium name="The Broad Institute Genome Sequencing Center for Infectious Disease"/>
            <person name="Wu L."/>
            <person name="Ma J."/>
        </authorList>
    </citation>
    <scope>NUCLEOTIDE SEQUENCE [LARGE SCALE GENOMIC DNA]</scope>
    <source>
        <strain evidence="4">CCUG 50347</strain>
    </source>
</reference>
<feature type="transmembrane region" description="Helical" evidence="1">
    <location>
        <begin position="203"/>
        <end position="226"/>
    </location>
</feature>
<feature type="transmembrane region" description="Helical" evidence="1">
    <location>
        <begin position="232"/>
        <end position="253"/>
    </location>
</feature>
<dbReference type="InterPro" id="IPR011701">
    <property type="entry name" value="MFS"/>
</dbReference>
<organism evidence="3 4">
    <name type="scientific">Actinomycetospora chibensis</name>
    <dbReference type="NCBI Taxonomy" id="663606"/>
    <lineage>
        <taxon>Bacteria</taxon>
        <taxon>Bacillati</taxon>
        <taxon>Actinomycetota</taxon>
        <taxon>Actinomycetes</taxon>
        <taxon>Pseudonocardiales</taxon>
        <taxon>Pseudonocardiaceae</taxon>
        <taxon>Actinomycetospora</taxon>
    </lineage>
</organism>
<evidence type="ECO:0000256" key="2">
    <source>
        <dbReference type="SAM" id="SignalP"/>
    </source>
</evidence>
<evidence type="ECO:0000313" key="4">
    <source>
        <dbReference type="Proteomes" id="UP001595909"/>
    </source>
</evidence>
<comment type="caution">
    <text evidence="3">The sequence shown here is derived from an EMBL/GenBank/DDBJ whole genome shotgun (WGS) entry which is preliminary data.</text>
</comment>
<gene>
    <name evidence="3" type="ORF">ACFPEL_05930</name>
</gene>
<keyword evidence="1" id="KW-1133">Transmembrane helix</keyword>
<dbReference type="EMBL" id="JBHSIM010000012">
    <property type="protein sequence ID" value="MFC4831943.1"/>
    <property type="molecule type" value="Genomic_DNA"/>
</dbReference>
<dbReference type="InterPro" id="IPR036259">
    <property type="entry name" value="MFS_trans_sf"/>
</dbReference>
<feature type="transmembrane region" description="Helical" evidence="1">
    <location>
        <begin position="352"/>
        <end position="373"/>
    </location>
</feature>
<name>A0ABV9RFC7_9PSEU</name>
<dbReference type="Gene3D" id="1.20.1250.20">
    <property type="entry name" value="MFS general substrate transporter like domains"/>
    <property type="match status" value="1"/>
</dbReference>
<dbReference type="Pfam" id="PF07690">
    <property type="entry name" value="MFS_1"/>
    <property type="match status" value="1"/>
</dbReference>
<dbReference type="SUPFAM" id="SSF103473">
    <property type="entry name" value="MFS general substrate transporter"/>
    <property type="match status" value="1"/>
</dbReference>
<keyword evidence="1" id="KW-0472">Membrane</keyword>
<keyword evidence="2" id="KW-0732">Signal</keyword>
<proteinExistence type="predicted"/>
<keyword evidence="4" id="KW-1185">Reference proteome</keyword>
<feature type="signal peptide" evidence="2">
    <location>
        <begin position="1"/>
        <end position="22"/>
    </location>
</feature>
<evidence type="ECO:0000256" key="1">
    <source>
        <dbReference type="SAM" id="Phobius"/>
    </source>
</evidence>
<evidence type="ECO:0000313" key="3">
    <source>
        <dbReference type="EMBL" id="MFC4831943.1"/>
    </source>
</evidence>
<feature type="transmembrane region" description="Helical" evidence="1">
    <location>
        <begin position="65"/>
        <end position="84"/>
    </location>
</feature>
<feature type="chain" id="PRO_5046163707" evidence="2">
    <location>
        <begin position="23"/>
        <end position="395"/>
    </location>
</feature>
<dbReference type="InterPro" id="IPR050327">
    <property type="entry name" value="Proton-linked_MCT"/>
</dbReference>
<dbReference type="RefSeq" id="WP_274188807.1">
    <property type="nucleotide sequence ID" value="NZ_BAABHN010000012.1"/>
</dbReference>
<accession>A0ABV9RFC7</accession>
<feature type="transmembrane region" description="Helical" evidence="1">
    <location>
        <begin position="155"/>
        <end position="174"/>
    </location>
</feature>
<feature type="transmembrane region" description="Helical" evidence="1">
    <location>
        <begin position="90"/>
        <end position="117"/>
    </location>
</feature>
<feature type="transmembrane region" description="Helical" evidence="1">
    <location>
        <begin position="287"/>
        <end position="312"/>
    </location>
</feature>
<sequence>MAATVAATAVGLGLATGTGALAGPLATTFGVGTGTASVVFAATLATMLALGAVTGPLAERHGARPLVALAAILVPGGLLVLAAAPGLPVAAAGFVLGVGGGAGCLFVPLQAAVGVAFERHRGPALVVATAGAGLATVIAPPATVALVALFGLRGAAVVLAAVAAAVLGACLPAAPAGGTGSGSPAAPEPGLRAVLADRGFRRLGLGAVGLSAAMFVPFVHLAPFAALRGIDLATGAALVAAAGAASLAARLAVVPAVARWGAFAVFRAGAVTMTLSLGLWAPAHSVAALAGFALVFGGAHGTFVGLTGATAAELFGVVGFGRRLGVLHLAAAAGGLVGPGTAGLVAEASASPAAGVAVAAVFGVGGCTALWGCRTGSAAQRPGHLLLHGQEHLAR</sequence>
<feature type="transmembrane region" description="Helical" evidence="1">
    <location>
        <begin position="324"/>
        <end position="346"/>
    </location>
</feature>
<feature type="transmembrane region" description="Helical" evidence="1">
    <location>
        <begin position="124"/>
        <end position="149"/>
    </location>
</feature>
<protein>
    <submittedName>
        <fullName evidence="3">MFS transporter</fullName>
    </submittedName>
</protein>
<feature type="transmembrane region" description="Helical" evidence="1">
    <location>
        <begin position="260"/>
        <end position="281"/>
    </location>
</feature>
<dbReference type="PANTHER" id="PTHR11360:SF290">
    <property type="entry name" value="MONOCARBOXYLATE MFS PERMEASE"/>
    <property type="match status" value="1"/>
</dbReference>
<dbReference type="Proteomes" id="UP001595909">
    <property type="component" value="Unassembled WGS sequence"/>
</dbReference>
<dbReference type="PANTHER" id="PTHR11360">
    <property type="entry name" value="MONOCARBOXYLATE TRANSPORTER"/>
    <property type="match status" value="1"/>
</dbReference>
<keyword evidence="1" id="KW-0812">Transmembrane</keyword>
<feature type="transmembrane region" description="Helical" evidence="1">
    <location>
        <begin position="38"/>
        <end position="58"/>
    </location>
</feature>